<gene>
    <name evidence="2" type="ORF">QBC38DRAFT_35361</name>
</gene>
<keyword evidence="3" id="KW-1185">Reference proteome</keyword>
<evidence type="ECO:0000256" key="1">
    <source>
        <dbReference type="SAM" id="MobiDB-lite"/>
    </source>
</evidence>
<feature type="region of interest" description="Disordered" evidence="1">
    <location>
        <begin position="444"/>
        <end position="463"/>
    </location>
</feature>
<reference evidence="2" key="1">
    <citation type="journal article" date="2023" name="Mol. Phylogenet. Evol.">
        <title>Genome-scale phylogeny and comparative genomics of the fungal order Sordariales.</title>
        <authorList>
            <person name="Hensen N."/>
            <person name="Bonometti L."/>
            <person name="Westerberg I."/>
            <person name="Brannstrom I.O."/>
            <person name="Guillou S."/>
            <person name="Cros-Aarteil S."/>
            <person name="Calhoun S."/>
            <person name="Haridas S."/>
            <person name="Kuo A."/>
            <person name="Mondo S."/>
            <person name="Pangilinan J."/>
            <person name="Riley R."/>
            <person name="LaButti K."/>
            <person name="Andreopoulos B."/>
            <person name="Lipzen A."/>
            <person name="Chen C."/>
            <person name="Yan M."/>
            <person name="Daum C."/>
            <person name="Ng V."/>
            <person name="Clum A."/>
            <person name="Steindorff A."/>
            <person name="Ohm R.A."/>
            <person name="Martin F."/>
            <person name="Silar P."/>
            <person name="Natvig D.O."/>
            <person name="Lalanne C."/>
            <person name="Gautier V."/>
            <person name="Ament-Velasquez S.L."/>
            <person name="Kruys A."/>
            <person name="Hutchinson M.I."/>
            <person name="Powell A.J."/>
            <person name="Barry K."/>
            <person name="Miller A.N."/>
            <person name="Grigoriev I.V."/>
            <person name="Debuchy R."/>
            <person name="Gladieux P."/>
            <person name="Hiltunen Thoren M."/>
            <person name="Johannesson H."/>
        </authorList>
    </citation>
    <scope>NUCLEOTIDE SEQUENCE</scope>
    <source>
        <strain evidence="2">CBS 990.96</strain>
    </source>
</reference>
<reference evidence="2" key="2">
    <citation type="submission" date="2023-05" db="EMBL/GenBank/DDBJ databases">
        <authorList>
            <consortium name="Lawrence Berkeley National Laboratory"/>
            <person name="Steindorff A."/>
            <person name="Hensen N."/>
            <person name="Bonometti L."/>
            <person name="Westerberg I."/>
            <person name="Brannstrom I.O."/>
            <person name="Guillou S."/>
            <person name="Cros-Aarteil S."/>
            <person name="Calhoun S."/>
            <person name="Haridas S."/>
            <person name="Kuo A."/>
            <person name="Mondo S."/>
            <person name="Pangilinan J."/>
            <person name="Riley R."/>
            <person name="Labutti K."/>
            <person name="Andreopoulos B."/>
            <person name="Lipzen A."/>
            <person name="Chen C."/>
            <person name="Yanf M."/>
            <person name="Daum C."/>
            <person name="Ng V."/>
            <person name="Clum A."/>
            <person name="Ohm R."/>
            <person name="Martin F."/>
            <person name="Silar P."/>
            <person name="Natvig D."/>
            <person name="Lalanne C."/>
            <person name="Gautier V."/>
            <person name="Ament-Velasquez S.L."/>
            <person name="Kruys A."/>
            <person name="Hutchinson M.I."/>
            <person name="Powell A.J."/>
            <person name="Barry K."/>
            <person name="Miller A.N."/>
            <person name="Grigoriev I.V."/>
            <person name="Debuchy R."/>
            <person name="Gladieux P."/>
            <person name="Thoren M.H."/>
            <person name="Johannesson H."/>
        </authorList>
    </citation>
    <scope>NUCLEOTIDE SEQUENCE</scope>
    <source>
        <strain evidence="2">CBS 990.96</strain>
    </source>
</reference>
<protein>
    <recommendedName>
        <fullName evidence="4">Transcription factor</fullName>
    </recommendedName>
</protein>
<organism evidence="2 3">
    <name type="scientific">Podospora fimiseda</name>
    <dbReference type="NCBI Taxonomy" id="252190"/>
    <lineage>
        <taxon>Eukaryota</taxon>
        <taxon>Fungi</taxon>
        <taxon>Dikarya</taxon>
        <taxon>Ascomycota</taxon>
        <taxon>Pezizomycotina</taxon>
        <taxon>Sordariomycetes</taxon>
        <taxon>Sordariomycetidae</taxon>
        <taxon>Sordariales</taxon>
        <taxon>Podosporaceae</taxon>
        <taxon>Podospora</taxon>
    </lineage>
</organism>
<dbReference type="Proteomes" id="UP001301958">
    <property type="component" value="Unassembled WGS sequence"/>
</dbReference>
<accession>A0AAN7GT38</accession>
<proteinExistence type="predicted"/>
<evidence type="ECO:0008006" key="4">
    <source>
        <dbReference type="Google" id="ProtNLM"/>
    </source>
</evidence>
<sequence>MPQPLCQYENSPYVSAPVPGYRIARRDPIPGLRFADRRRNGRRIPPQLPDFGLTNPTQTTGSLPGTCTPYIPSLLVSSPPDPWHRSSVSSSISGSSTGETSWVDPIIFPQYPEPYPPGLLGNPVPDTGPYLSNNFLSFTTLTGSPVLSQPSFYRETTLSARHLAVIALQERINNPALSTTDETIAQAVKLASNDLCYGETQYLRVHISTIQQMTQLRGGLLNLGMNGTLAKMVIIITSITLELPPTFSSPSEVTPFLSSSSSSSTIPSSLDEPTAALLKDITFLIDTVLSLSSTPSEWDLQKVSSMSNWVHARLTPTIPSPSPSTPLHQSIRLAALIYCRAIQSRKKLSQIITEQDVYEVLEAVWKVPLEVWEGGMLGLLVWGLVAIMPVAKGMMPRSGTYTTKTMLMAGAVQEAMRREEGEGNVIRVLERVVGLQRWLEGGGGGISGGSGSPGGSGSGSLTG</sequence>
<comment type="caution">
    <text evidence="2">The sequence shown here is derived from an EMBL/GenBank/DDBJ whole genome shotgun (WGS) entry which is preliminary data.</text>
</comment>
<evidence type="ECO:0000313" key="3">
    <source>
        <dbReference type="Proteomes" id="UP001301958"/>
    </source>
</evidence>
<name>A0AAN7GT38_9PEZI</name>
<dbReference type="PANTHER" id="PTHR37540">
    <property type="entry name" value="TRANSCRIPTION FACTOR (ACR-2), PUTATIVE-RELATED-RELATED"/>
    <property type="match status" value="1"/>
</dbReference>
<dbReference type="AlphaFoldDB" id="A0AAN7GT38"/>
<dbReference type="EMBL" id="MU865409">
    <property type="protein sequence ID" value="KAK4223923.1"/>
    <property type="molecule type" value="Genomic_DNA"/>
</dbReference>
<dbReference type="PANTHER" id="PTHR37540:SF9">
    <property type="entry name" value="ZN(2)-C6 FUNGAL-TYPE DOMAIN-CONTAINING PROTEIN"/>
    <property type="match status" value="1"/>
</dbReference>
<evidence type="ECO:0000313" key="2">
    <source>
        <dbReference type="EMBL" id="KAK4223923.1"/>
    </source>
</evidence>